<reference evidence="4 5" key="1">
    <citation type="submission" date="2018-02" db="EMBL/GenBank/DDBJ databases">
        <title>The genomes of Aspergillus section Nigri reveals drivers in fungal speciation.</title>
        <authorList>
            <consortium name="DOE Joint Genome Institute"/>
            <person name="Vesth T.C."/>
            <person name="Nybo J."/>
            <person name="Theobald S."/>
            <person name="Brandl J."/>
            <person name="Frisvad J.C."/>
            <person name="Nielsen K.F."/>
            <person name="Lyhne E.K."/>
            <person name="Kogle M.E."/>
            <person name="Kuo A."/>
            <person name="Riley R."/>
            <person name="Clum A."/>
            <person name="Nolan M."/>
            <person name="Lipzen A."/>
            <person name="Salamov A."/>
            <person name="Henrissat B."/>
            <person name="Wiebenga A."/>
            <person name="De vries R.P."/>
            <person name="Grigoriev I.V."/>
            <person name="Mortensen U.H."/>
            <person name="Andersen M.R."/>
            <person name="Baker S.E."/>
        </authorList>
    </citation>
    <scope>NUCLEOTIDE SEQUENCE [LARGE SCALE GENOMIC DNA]</scope>
    <source>
        <strain evidence="4 5">CBS 114.80</strain>
    </source>
</reference>
<dbReference type="Gene3D" id="3.10.129.10">
    <property type="entry name" value="Hotdog Thioesterase"/>
    <property type="match status" value="1"/>
</dbReference>
<protein>
    <submittedName>
        <fullName evidence="4">Thioesterase/thiol ester dehydrase-isomerase</fullName>
    </submittedName>
</protein>
<dbReference type="GO" id="GO:0047617">
    <property type="term" value="F:fatty acyl-CoA hydrolase activity"/>
    <property type="evidence" value="ECO:0007669"/>
    <property type="project" value="InterPro"/>
</dbReference>
<dbReference type="PANTHER" id="PTHR21660:SF11">
    <property type="entry name" value="FAMILY PROTEIN, PUTATIVE (AFU_ORTHOLOGUE AFUA_4G04355)-RELATED"/>
    <property type="match status" value="1"/>
</dbReference>
<dbReference type="InterPro" id="IPR029069">
    <property type="entry name" value="HotDog_dom_sf"/>
</dbReference>
<dbReference type="NCBIfam" id="TIGR00369">
    <property type="entry name" value="unchar_dom_1"/>
    <property type="match status" value="1"/>
</dbReference>
<evidence type="ECO:0000313" key="4">
    <source>
        <dbReference type="EMBL" id="PYI36262.1"/>
    </source>
</evidence>
<dbReference type="InterPro" id="IPR003736">
    <property type="entry name" value="PAAI_dom"/>
</dbReference>
<evidence type="ECO:0000259" key="3">
    <source>
        <dbReference type="Pfam" id="PF03061"/>
    </source>
</evidence>
<feature type="domain" description="Thioesterase" evidence="3">
    <location>
        <begin position="63"/>
        <end position="131"/>
    </location>
</feature>
<accession>A0A2V5ILN6</accession>
<evidence type="ECO:0000256" key="1">
    <source>
        <dbReference type="ARBA" id="ARBA00008324"/>
    </source>
</evidence>
<gene>
    <name evidence="4" type="ORF">BP00DRAFT_411369</name>
</gene>
<keyword evidence="2" id="KW-0378">Hydrolase</keyword>
<dbReference type="Pfam" id="PF03061">
    <property type="entry name" value="4HBT"/>
    <property type="match status" value="1"/>
</dbReference>
<dbReference type="InterPro" id="IPR006683">
    <property type="entry name" value="Thioestr_dom"/>
</dbReference>
<dbReference type="InterPro" id="IPR039298">
    <property type="entry name" value="ACOT13"/>
</dbReference>
<evidence type="ECO:0000313" key="5">
    <source>
        <dbReference type="Proteomes" id="UP000248817"/>
    </source>
</evidence>
<dbReference type="CDD" id="cd03443">
    <property type="entry name" value="PaaI_thioesterase"/>
    <property type="match status" value="1"/>
</dbReference>
<keyword evidence="5" id="KW-1185">Reference proteome</keyword>
<evidence type="ECO:0000256" key="2">
    <source>
        <dbReference type="ARBA" id="ARBA00022801"/>
    </source>
</evidence>
<dbReference type="PANTHER" id="PTHR21660">
    <property type="entry name" value="THIOESTERASE SUPERFAMILY MEMBER-RELATED"/>
    <property type="match status" value="1"/>
</dbReference>
<dbReference type="SUPFAM" id="SSF54637">
    <property type="entry name" value="Thioesterase/thiol ester dehydrase-isomerase"/>
    <property type="match status" value="1"/>
</dbReference>
<keyword evidence="4" id="KW-0413">Isomerase</keyword>
<organism evidence="4 5">
    <name type="scientific">Aspergillus indologenus CBS 114.80</name>
    <dbReference type="NCBI Taxonomy" id="1450541"/>
    <lineage>
        <taxon>Eukaryota</taxon>
        <taxon>Fungi</taxon>
        <taxon>Dikarya</taxon>
        <taxon>Ascomycota</taxon>
        <taxon>Pezizomycotina</taxon>
        <taxon>Eurotiomycetes</taxon>
        <taxon>Eurotiomycetidae</taxon>
        <taxon>Eurotiales</taxon>
        <taxon>Aspergillaceae</taxon>
        <taxon>Aspergillus</taxon>
        <taxon>Aspergillus subgen. Circumdati</taxon>
    </lineage>
</organism>
<dbReference type="Proteomes" id="UP000248817">
    <property type="component" value="Unassembled WGS sequence"/>
</dbReference>
<proteinExistence type="inferred from homology"/>
<dbReference type="EMBL" id="KZ825465">
    <property type="protein sequence ID" value="PYI36262.1"/>
    <property type="molecule type" value="Genomic_DNA"/>
</dbReference>
<sequence length="176" mass="18872">MTSTAPKMTADETLAHVQTVSATQRANSAIYAHLLADLTITAATEGHLLATIRIAKPHINSKGGLHGTMSACLVDWAAGMVIATYGGSYTGVSTDLHVSYVASAKEGEVLEVTGRAMKVGGTMAYVSVEIYVDFEEWVTSSEILPSWVDYLLKRLAYLREAAESHTGKSMFVLRGM</sequence>
<dbReference type="GO" id="GO:0016853">
    <property type="term" value="F:isomerase activity"/>
    <property type="evidence" value="ECO:0007669"/>
    <property type="project" value="UniProtKB-KW"/>
</dbReference>
<dbReference type="AlphaFoldDB" id="A0A2V5ILN6"/>
<comment type="similarity">
    <text evidence="1">Belongs to the thioesterase PaaI family.</text>
</comment>
<name>A0A2V5ILN6_9EURO</name>